<sequence>MRIELDYGVVVFWKDNNSIERLVLQGKVEGTGARAFHPQILVTLLSLSLVTGVPQKPNLDAILNRRTDVYIAGFFPFGKGVENSNTGIFR</sequence>
<evidence type="ECO:0000313" key="1">
    <source>
        <dbReference type="EMBL" id="CAH2268432.1"/>
    </source>
</evidence>
<proteinExistence type="predicted"/>
<gene>
    <name evidence="1" type="primary">jg16864</name>
    <name evidence="1" type="ORF">PAEG_LOCUS26788</name>
</gene>
<dbReference type="AlphaFoldDB" id="A0A8S4SPK0"/>
<evidence type="ECO:0000313" key="2">
    <source>
        <dbReference type="Proteomes" id="UP000838756"/>
    </source>
</evidence>
<keyword evidence="2" id="KW-1185">Reference proteome</keyword>
<accession>A0A8S4SPK0</accession>
<reference evidence="1" key="1">
    <citation type="submission" date="2022-03" db="EMBL/GenBank/DDBJ databases">
        <authorList>
            <person name="Lindestad O."/>
        </authorList>
    </citation>
    <scope>NUCLEOTIDE SEQUENCE</scope>
</reference>
<dbReference type="EMBL" id="CAKXAJ010026436">
    <property type="protein sequence ID" value="CAH2268432.1"/>
    <property type="molecule type" value="Genomic_DNA"/>
</dbReference>
<dbReference type="Proteomes" id="UP000838756">
    <property type="component" value="Unassembled WGS sequence"/>
</dbReference>
<dbReference type="OrthoDB" id="2150267at2759"/>
<protein>
    <submittedName>
        <fullName evidence="1">Jg16864 protein</fullName>
    </submittedName>
</protein>
<comment type="caution">
    <text evidence="1">The sequence shown here is derived from an EMBL/GenBank/DDBJ whole genome shotgun (WGS) entry which is preliminary data.</text>
</comment>
<organism evidence="1 2">
    <name type="scientific">Pararge aegeria aegeria</name>
    <dbReference type="NCBI Taxonomy" id="348720"/>
    <lineage>
        <taxon>Eukaryota</taxon>
        <taxon>Metazoa</taxon>
        <taxon>Ecdysozoa</taxon>
        <taxon>Arthropoda</taxon>
        <taxon>Hexapoda</taxon>
        <taxon>Insecta</taxon>
        <taxon>Pterygota</taxon>
        <taxon>Neoptera</taxon>
        <taxon>Endopterygota</taxon>
        <taxon>Lepidoptera</taxon>
        <taxon>Glossata</taxon>
        <taxon>Ditrysia</taxon>
        <taxon>Papilionoidea</taxon>
        <taxon>Nymphalidae</taxon>
        <taxon>Satyrinae</taxon>
        <taxon>Satyrini</taxon>
        <taxon>Parargina</taxon>
        <taxon>Pararge</taxon>
    </lineage>
</organism>
<name>A0A8S4SPK0_9NEOP</name>